<sequence length="126" mass="14004">MGNFAAKVELSAISQLPERGRALCRGYIESITIAPANRAPEFSAVVTDVDKYAPRQRREPAGADAERKPQGSRVRLVWLGQRTVPGIEAGTELRFEGMVARRDGMPTVFNPRYEIIGKPEFQEYPA</sequence>
<dbReference type="RefSeq" id="WP_296361518.1">
    <property type="nucleotide sequence ID" value="NZ_BAAAHY010000006.1"/>
</dbReference>
<dbReference type="Proteomes" id="UP001185069">
    <property type="component" value="Unassembled WGS sequence"/>
</dbReference>
<organism evidence="1 2">
    <name type="scientific">Arthrobacter russicus</name>
    <dbReference type="NCBI Taxonomy" id="172040"/>
    <lineage>
        <taxon>Bacteria</taxon>
        <taxon>Bacillati</taxon>
        <taxon>Actinomycetota</taxon>
        <taxon>Actinomycetes</taxon>
        <taxon>Micrococcales</taxon>
        <taxon>Micrococcaceae</taxon>
        <taxon>Arthrobacter</taxon>
    </lineage>
</organism>
<evidence type="ECO:0000313" key="2">
    <source>
        <dbReference type="Proteomes" id="UP001185069"/>
    </source>
</evidence>
<evidence type="ECO:0008006" key="3">
    <source>
        <dbReference type="Google" id="ProtNLM"/>
    </source>
</evidence>
<name>A0ABU1JFF4_9MICC</name>
<accession>A0ABU1JFF4</accession>
<evidence type="ECO:0000313" key="1">
    <source>
        <dbReference type="EMBL" id="MDR6271173.1"/>
    </source>
</evidence>
<reference evidence="1 2" key="1">
    <citation type="submission" date="2023-07" db="EMBL/GenBank/DDBJ databases">
        <title>Sequencing the genomes of 1000 actinobacteria strains.</title>
        <authorList>
            <person name="Klenk H.-P."/>
        </authorList>
    </citation>
    <scope>NUCLEOTIDE SEQUENCE [LARGE SCALE GENOMIC DNA]</scope>
    <source>
        <strain evidence="1 2">DSM 14555</strain>
    </source>
</reference>
<gene>
    <name evidence="1" type="ORF">JOE69_003411</name>
</gene>
<dbReference type="EMBL" id="JAVDQF010000001">
    <property type="protein sequence ID" value="MDR6271173.1"/>
    <property type="molecule type" value="Genomic_DNA"/>
</dbReference>
<comment type="caution">
    <text evidence="1">The sequence shown here is derived from an EMBL/GenBank/DDBJ whole genome shotgun (WGS) entry which is preliminary data.</text>
</comment>
<keyword evidence="2" id="KW-1185">Reference proteome</keyword>
<proteinExistence type="predicted"/>
<protein>
    <recommendedName>
        <fullName evidence="3">DNA-binding protein</fullName>
    </recommendedName>
</protein>